<dbReference type="Proteomes" id="UP000054107">
    <property type="component" value="Unassembled WGS sequence"/>
</dbReference>
<evidence type="ECO:0000313" key="2">
    <source>
        <dbReference type="EMBL" id="CEP13570.1"/>
    </source>
</evidence>
<evidence type="ECO:0000313" key="3">
    <source>
        <dbReference type="Proteomes" id="UP000054107"/>
    </source>
</evidence>
<reference evidence="2 3" key="1">
    <citation type="submission" date="2014-09" db="EMBL/GenBank/DDBJ databases">
        <authorList>
            <person name="Ellenberger Sabrina"/>
        </authorList>
    </citation>
    <scope>NUCLEOTIDE SEQUENCE [LARGE SCALE GENOMIC DNA]</scope>
    <source>
        <strain evidence="2 3">CBS 412.66</strain>
    </source>
</reference>
<proteinExistence type="predicted"/>
<dbReference type="OrthoDB" id="2272983at2759"/>
<dbReference type="InterPro" id="IPR000477">
    <property type="entry name" value="RT_dom"/>
</dbReference>
<keyword evidence="3" id="KW-1185">Reference proteome</keyword>
<dbReference type="EMBL" id="LN730092">
    <property type="protein sequence ID" value="CEP13570.1"/>
    <property type="molecule type" value="Genomic_DNA"/>
</dbReference>
<name>A0A0B7NE04_9FUNG</name>
<dbReference type="Pfam" id="PF00078">
    <property type="entry name" value="RVT_1"/>
    <property type="match status" value="1"/>
</dbReference>
<feature type="domain" description="Reverse transcriptase" evidence="1">
    <location>
        <begin position="47"/>
        <end position="129"/>
    </location>
</feature>
<organism evidence="2 3">
    <name type="scientific">Parasitella parasitica</name>
    <dbReference type="NCBI Taxonomy" id="35722"/>
    <lineage>
        <taxon>Eukaryota</taxon>
        <taxon>Fungi</taxon>
        <taxon>Fungi incertae sedis</taxon>
        <taxon>Mucoromycota</taxon>
        <taxon>Mucoromycotina</taxon>
        <taxon>Mucoromycetes</taxon>
        <taxon>Mucorales</taxon>
        <taxon>Mucorineae</taxon>
        <taxon>Mucoraceae</taxon>
        <taxon>Parasitella</taxon>
    </lineage>
</organism>
<dbReference type="AlphaFoldDB" id="A0A0B7NE04"/>
<gene>
    <name evidence="2" type="primary">PARPA_07665.1 scaffold 29300</name>
</gene>
<evidence type="ECO:0000259" key="1">
    <source>
        <dbReference type="Pfam" id="PF00078"/>
    </source>
</evidence>
<sequence>MKGRFIGENGLILHLLLHQARYRQYPGIGMLLDQEKAYDRTVFQQRVSPLLFNLALEPFLLSIQQDSEIVGYGYELDRIPRFVKTIAYADDVCVVLKTQDEFTRLQNHLIQYSNVSNAKFNQTKTEAFSLNGNKDADWERYLLQHRISTYHTKFSVIPFRYLDFCMAYTINQRNVIQDKIFHEVKEQVNMYSSRQLSLRGGATVANTLIMSKICLKSTIYACVWQNKRPLVSFSQLCLPLSQGGVGLLQPATQHLVLQVGHLHHVFRPTSPSSLFRPLFKHHMRLITPAPMPPELSFFVPEWRPHPLNHPTSIVNACYKAFDHFGIKFDFSGCSLATSLQLPLHYLFQSYPTNHWLSRHPKFLASNFFIYDSRLRLKLRPYLFDHIVTDVEEQTQLVPNINILVSQLQHNQNWHSYTSTGFRNLNINWTLSLFSSIPAKDFKTFWSLPISLPARNHWYRAV</sequence>
<accession>A0A0B7NE04</accession>
<protein>
    <recommendedName>
        <fullName evidence="1">Reverse transcriptase domain-containing protein</fullName>
    </recommendedName>
</protein>